<organism evidence="2 3">
    <name type="scientific">Bacteroides pyogenes</name>
    <dbReference type="NCBI Taxonomy" id="310300"/>
    <lineage>
        <taxon>Bacteria</taxon>
        <taxon>Pseudomonadati</taxon>
        <taxon>Bacteroidota</taxon>
        <taxon>Bacteroidia</taxon>
        <taxon>Bacteroidales</taxon>
        <taxon>Bacteroidaceae</taxon>
        <taxon>Bacteroides</taxon>
    </lineage>
</organism>
<accession>A0A5D3FBS3</accession>
<dbReference type="NCBIfam" id="NF033782">
    <property type="entry name" value="lipoprot_Omp28"/>
    <property type="match status" value="1"/>
</dbReference>
<feature type="compositionally biased region" description="Pro residues" evidence="1">
    <location>
        <begin position="459"/>
        <end position="469"/>
    </location>
</feature>
<keyword evidence="2" id="KW-0449">Lipoprotein</keyword>
<evidence type="ECO:0000313" key="3">
    <source>
        <dbReference type="Proteomes" id="UP000324383"/>
    </source>
</evidence>
<comment type="caution">
    <text evidence="2">The sequence shown here is derived from an EMBL/GenBank/DDBJ whole genome shotgun (WGS) entry which is preliminary data.</text>
</comment>
<name>A0A5D3FBS3_9BACE</name>
<keyword evidence="3" id="KW-1185">Reference proteome</keyword>
<reference evidence="2 3" key="1">
    <citation type="submission" date="2019-07" db="EMBL/GenBank/DDBJ databases">
        <title>Draft Genome Sequences of Bacteroides pyogenes Strains Isolated from the Uterus Holstein Dairy Cows with Metritis.</title>
        <authorList>
            <person name="Cunha F."/>
            <person name="Galvao K.N."/>
            <person name="Jeon S.J."/>
            <person name="Jeong K.C."/>
        </authorList>
    </citation>
    <scope>NUCLEOTIDE SEQUENCE [LARGE SCALE GENOMIC DNA]</scope>
    <source>
        <strain evidence="2 3">KG-31</strain>
    </source>
</reference>
<evidence type="ECO:0000313" key="2">
    <source>
        <dbReference type="EMBL" id="TYK32084.1"/>
    </source>
</evidence>
<dbReference type="InterPro" id="IPR036249">
    <property type="entry name" value="Thioredoxin-like_sf"/>
</dbReference>
<dbReference type="EMBL" id="VKLW01000040">
    <property type="protein sequence ID" value="TYK32084.1"/>
    <property type="molecule type" value="Genomic_DNA"/>
</dbReference>
<proteinExistence type="predicted"/>
<gene>
    <name evidence="2" type="ORF">FNJ60_13595</name>
</gene>
<dbReference type="AlphaFoldDB" id="A0A5D3FBS3"/>
<feature type="region of interest" description="Disordered" evidence="1">
    <location>
        <begin position="271"/>
        <end position="291"/>
    </location>
</feature>
<feature type="region of interest" description="Disordered" evidence="1">
    <location>
        <begin position="435"/>
        <end position="476"/>
    </location>
</feature>
<dbReference type="SUPFAM" id="SSF52833">
    <property type="entry name" value="Thioredoxin-like"/>
    <property type="match status" value="1"/>
</dbReference>
<dbReference type="PROSITE" id="PS51257">
    <property type="entry name" value="PROKAR_LIPOPROTEIN"/>
    <property type="match status" value="1"/>
</dbReference>
<feature type="compositionally biased region" description="Acidic residues" evidence="1">
    <location>
        <begin position="274"/>
        <end position="285"/>
    </location>
</feature>
<protein>
    <submittedName>
        <fullName evidence="2">Omp28 family outer membrane lipoprotein</fullName>
    </submittedName>
</protein>
<dbReference type="InterPro" id="IPR021615">
    <property type="entry name" value="Omp28"/>
</dbReference>
<sequence>MKTNLKYIIIYTVLFLFAGACEQIGNNERWTPEEENLLPEKERSTVLVEEYTGQNCINCPTAAAELKKISGSYPKNVITVSMHAARTGQVREELASEAADAYAAQYDIPGSVPGILINRRNLSGEGKYSQKKALWSSLIRRAVNTKAGYRIDLSAEQTAGKKFDIKVAAFSLQEKAASAKLGIQLWAVEDIRAEQTLPTGKKADYFHHNVLRGALNGNSGADYTLGKTYRVQVALPETVKEASNAKIVAFLFDRDTKEVYEAAIVALGQGIQPDEADETGEEEKPEAEKKEAVSFRYNNTTLPTFGGEVKALTIEYSNPSKTDLEIISPLIYVIPGKKGAAGKLTLEIAKEDHQGKQNGGLSQICTDQCQISESTEKYTKQPYELNDSESVIQVHYKIAKEHENKKADYRVRVSIKNNTKEVAYLHIVFCYDPEKKPNSTSDPTEPEQPNPENPDSKPDVPPTQNPEPLEPLKPEDGMKSNVVALDFTGKLCPACPWTIERLAEHDKTFHPNLIVVALQVWYYCRDTNFWAEETIEYEKFNSSRIYGYPTVILNNKRKANGYLDYDIRSLIEQQPLLATDISARRQERSVEFSFLSKPKNDTQAMSSINSRKLNVLFWITENNIIGYQANRSQNYVHNHILRGSLNGIWGETYILGNKLHLKKDLPYKVQNAANCDLIAIVLDAETKEFLDAVKVKL</sequence>
<dbReference type="InterPro" id="IPR013783">
    <property type="entry name" value="Ig-like_fold"/>
</dbReference>
<dbReference type="Gene3D" id="2.60.40.10">
    <property type="entry name" value="Immunoglobulins"/>
    <property type="match status" value="2"/>
</dbReference>
<evidence type="ECO:0000256" key="1">
    <source>
        <dbReference type="SAM" id="MobiDB-lite"/>
    </source>
</evidence>
<dbReference type="Pfam" id="PF11551">
    <property type="entry name" value="Omp28"/>
    <property type="match status" value="2"/>
</dbReference>
<dbReference type="RefSeq" id="WP_148730910.1">
    <property type="nucleotide sequence ID" value="NZ_JADRFO010000075.1"/>
</dbReference>
<dbReference type="Proteomes" id="UP000324383">
    <property type="component" value="Unassembled WGS sequence"/>
</dbReference>